<protein>
    <submittedName>
        <fullName evidence="1">DUF4317 domain-containing protein</fullName>
    </submittedName>
</protein>
<proteinExistence type="predicted"/>
<name>A0ABS1J173_9FIRM</name>
<evidence type="ECO:0000313" key="1">
    <source>
        <dbReference type="EMBL" id="MBK5897877.1"/>
    </source>
</evidence>
<organism evidence="1 2">
    <name type="scientific">Catonella massiliensis</name>
    <dbReference type="NCBI Taxonomy" id="2799636"/>
    <lineage>
        <taxon>Bacteria</taxon>
        <taxon>Bacillati</taxon>
        <taxon>Bacillota</taxon>
        <taxon>Clostridia</taxon>
        <taxon>Lachnospirales</taxon>
        <taxon>Lachnospiraceae</taxon>
        <taxon>Catonella</taxon>
    </lineage>
</organism>
<dbReference type="EMBL" id="JAEPRJ010000001">
    <property type="protein sequence ID" value="MBK5897877.1"/>
    <property type="molecule type" value="Genomic_DNA"/>
</dbReference>
<sequence length="379" mass="42303">MNKTEVSEIRKLFGKDGYRIDSLAACYVSIEKEKTFVLKEALSSLSEEELLSHLSIFHKCLGGTLGKNLINMEFPLEAEFGEGQQKFLLELRDSGLKDEEKLEKFFDLIIANYPSSDKYYIVAIHGNYDVPGKGKDGETLEDASDVIYEYILCAICPVKLSKAALGYDSDANRIGERVRDWVVEAPDKAFLFPAFNDRGPDIHSLLYYTKKAEELYPDFVEAVFGTVSPPSPVAQTETFNSLITETLKDEVSLEIVQRVQENIAEVIELNKEIPAPVELTSYEVKELLEKSGVEREKLEHFEDTFNEVAGEKATIIANNLPVVKQLSIKAPDIEIKVKPESASLVKHKVVDGVLSIVIPVGEGVEVNGITVKHVDNEIE</sequence>
<comment type="caution">
    <text evidence="1">The sequence shown here is derived from an EMBL/GenBank/DDBJ whole genome shotgun (WGS) entry which is preliminary data.</text>
</comment>
<accession>A0ABS1J173</accession>
<dbReference type="Pfam" id="PF14199">
    <property type="entry name" value="DUF4317"/>
    <property type="match status" value="1"/>
</dbReference>
<dbReference type="RefSeq" id="WP_208429334.1">
    <property type="nucleotide sequence ID" value="NZ_JAEPRJ010000001.1"/>
</dbReference>
<keyword evidence="2" id="KW-1185">Reference proteome</keyword>
<dbReference type="InterPro" id="IPR025466">
    <property type="entry name" value="DUF4317"/>
</dbReference>
<dbReference type="Proteomes" id="UP000604730">
    <property type="component" value="Unassembled WGS sequence"/>
</dbReference>
<reference evidence="1 2" key="1">
    <citation type="submission" date="2021-01" db="EMBL/GenBank/DDBJ databases">
        <title>Isolation and description of Catonella massiliensis sp. nov., a novel Catonella species, isolated from a stable periodontitis subject.</title>
        <authorList>
            <person name="Antezack A."/>
            <person name="Boxberger M."/>
            <person name="La Scola B."/>
            <person name="Monnet-Corti V."/>
        </authorList>
    </citation>
    <scope>NUCLEOTIDE SEQUENCE [LARGE SCALE GENOMIC DNA]</scope>
    <source>
        <strain evidence="1 2">Marseille-Q4567</strain>
    </source>
</reference>
<evidence type="ECO:0000313" key="2">
    <source>
        <dbReference type="Proteomes" id="UP000604730"/>
    </source>
</evidence>
<gene>
    <name evidence="1" type="ORF">JJN12_08820</name>
</gene>